<dbReference type="InterPro" id="IPR037119">
    <property type="entry name" value="Haem_oxidase_HugZ-like_sf"/>
</dbReference>
<dbReference type="PANTHER" id="PTHR13343">
    <property type="entry name" value="CREG1 PROTEIN"/>
    <property type="match status" value="1"/>
</dbReference>
<gene>
    <name evidence="3" type="ORF">AB0C36_33145</name>
</gene>
<feature type="region of interest" description="Disordered" evidence="1">
    <location>
        <begin position="1"/>
        <end position="48"/>
    </location>
</feature>
<sequence length="293" mass="30520">MPRATDAADTTADTSADSSADSSATDTPVSDAGRCAGRTVPRGTHPDAASRARTLAAYAASAVVELPGNIGDEQVVPAARTVEADGSVLLLLPPEVGAAVLTARDDVAAVLHVVDVAPVAVPHRVRAHCWIAGWLSAPTGAELARARGRLTAATRDPALLAFDGARSGAVVRLEPGEVLVDDLWGAEHVEPDEYEEASPDPLAEHETELLQHLDASHGGELEHLCRMTGASDEGERVAPVALDRFGLRLRCSGPTRTRDVRFEFDAPVGDPAALGDALRALFQGPRSAESDCA</sequence>
<protein>
    <submittedName>
        <fullName evidence="3">DUF2470 domain-containing protein</fullName>
    </submittedName>
</protein>
<evidence type="ECO:0000313" key="3">
    <source>
        <dbReference type="EMBL" id="MEU8138336.1"/>
    </source>
</evidence>
<dbReference type="Gene3D" id="3.20.180.10">
    <property type="entry name" value="PNP-oxidase-like"/>
    <property type="match status" value="1"/>
</dbReference>
<evidence type="ECO:0000259" key="2">
    <source>
        <dbReference type="Pfam" id="PF10615"/>
    </source>
</evidence>
<feature type="compositionally biased region" description="Low complexity" evidence="1">
    <location>
        <begin position="1"/>
        <end position="27"/>
    </location>
</feature>
<name>A0ABV3DRL6_9ACTN</name>
<dbReference type="RefSeq" id="WP_358361551.1">
    <property type="nucleotide sequence ID" value="NZ_JBEZFP010000119.1"/>
</dbReference>
<evidence type="ECO:0000313" key="4">
    <source>
        <dbReference type="Proteomes" id="UP001551482"/>
    </source>
</evidence>
<dbReference type="EMBL" id="JBEZFP010000119">
    <property type="protein sequence ID" value="MEU8138336.1"/>
    <property type="molecule type" value="Genomic_DNA"/>
</dbReference>
<organism evidence="3 4">
    <name type="scientific">Streptodolium elevatio</name>
    <dbReference type="NCBI Taxonomy" id="3157996"/>
    <lineage>
        <taxon>Bacteria</taxon>
        <taxon>Bacillati</taxon>
        <taxon>Actinomycetota</taxon>
        <taxon>Actinomycetes</taxon>
        <taxon>Kitasatosporales</taxon>
        <taxon>Streptomycetaceae</taxon>
        <taxon>Streptodolium</taxon>
    </lineage>
</organism>
<dbReference type="Proteomes" id="UP001551482">
    <property type="component" value="Unassembled WGS sequence"/>
</dbReference>
<dbReference type="Pfam" id="PF10615">
    <property type="entry name" value="DUF2470"/>
    <property type="match status" value="1"/>
</dbReference>
<feature type="domain" description="DUF2470" evidence="2">
    <location>
        <begin position="208"/>
        <end position="278"/>
    </location>
</feature>
<comment type="caution">
    <text evidence="3">The sequence shown here is derived from an EMBL/GenBank/DDBJ whole genome shotgun (WGS) entry which is preliminary data.</text>
</comment>
<dbReference type="SUPFAM" id="SSF50475">
    <property type="entry name" value="FMN-binding split barrel"/>
    <property type="match status" value="1"/>
</dbReference>
<accession>A0ABV3DRL6</accession>
<dbReference type="PANTHER" id="PTHR13343:SF17">
    <property type="entry name" value="CELLULAR REPRESSOR OF E1A-STIMULATED GENES, ISOFORM A"/>
    <property type="match status" value="1"/>
</dbReference>
<reference evidence="3 4" key="1">
    <citation type="submission" date="2024-06" db="EMBL/GenBank/DDBJ databases">
        <title>The Natural Products Discovery Center: Release of the First 8490 Sequenced Strains for Exploring Actinobacteria Biosynthetic Diversity.</title>
        <authorList>
            <person name="Kalkreuter E."/>
            <person name="Kautsar S.A."/>
            <person name="Yang D."/>
            <person name="Bader C.D."/>
            <person name="Teijaro C.N."/>
            <person name="Fluegel L."/>
            <person name="Davis C.M."/>
            <person name="Simpson J.R."/>
            <person name="Lauterbach L."/>
            <person name="Steele A.D."/>
            <person name="Gui C."/>
            <person name="Meng S."/>
            <person name="Li G."/>
            <person name="Viehrig K."/>
            <person name="Ye F."/>
            <person name="Su P."/>
            <person name="Kiefer A.F."/>
            <person name="Nichols A."/>
            <person name="Cepeda A.J."/>
            <person name="Yan W."/>
            <person name="Fan B."/>
            <person name="Jiang Y."/>
            <person name="Adhikari A."/>
            <person name="Zheng C.-J."/>
            <person name="Schuster L."/>
            <person name="Cowan T.M."/>
            <person name="Smanski M.J."/>
            <person name="Chevrette M.G."/>
            <person name="De Carvalho L.P.S."/>
            <person name="Shen B."/>
        </authorList>
    </citation>
    <scope>NUCLEOTIDE SEQUENCE [LARGE SCALE GENOMIC DNA]</scope>
    <source>
        <strain evidence="3 4">NPDC048946</strain>
    </source>
</reference>
<keyword evidence="4" id="KW-1185">Reference proteome</keyword>
<dbReference type="InterPro" id="IPR019595">
    <property type="entry name" value="DUF2470"/>
</dbReference>
<evidence type="ECO:0000256" key="1">
    <source>
        <dbReference type="SAM" id="MobiDB-lite"/>
    </source>
</evidence>
<proteinExistence type="predicted"/>